<reference evidence="3" key="1">
    <citation type="submission" date="2025-08" db="UniProtKB">
        <authorList>
            <consortium name="Ensembl"/>
        </authorList>
    </citation>
    <scope>IDENTIFICATION</scope>
</reference>
<keyword evidence="4" id="KW-1185">Reference proteome</keyword>
<sequence length="867" mass="96231">MVCLRLPDGKVTTDDSEMRQHAVDFYSSLYKAEDCDSMCTEQLLHGLPKLGPEQRVALDADITLQELSTAVMQLSTGRAPGIDGLPSEFYKHFWGSIGEDFYEVMCESFHEGSLPVSCQRAVLSLLPKKGDLALIKNWRPVALLCAEYKIVSKCLSNRLKEYLGLLIHKDQSYCVPDRSIVDNLFLIRDVLDICKLSDVNVGLLSLDQEKAFDRVDHQYLFKIMKAFGFGDVFLSWVNLLYAGASCMVKVGGGLSCPIPVKRGIRQGCPISGQLYSLAIEPMLCFLRAKLTGFFVPGVTKGPTIALSAYADDVIVFITGGEDVKVLSNALKVYEGASSAKVNWGKSEALWAGQLQMGSTPRLPGGLQWGRDGMKTLGVFLGSDVFQKKNWEGVVEKVCARLSRWKWVLPQLSYRGRVLVANNLAASTLWHRLMILQPPKGLIQELQRTLVNFFWSGQHWIKAAALYLPLHEGGQGLVDISSRITAFRLQAAQRLLYRDCSSWVETAYILMRRAGCLGFDKHLFLLKLEGGDLTGLTPFYESVMQAWRVFVSSRQAGMPPGMWLFEEPLFHNTAIQSRVLGSASLRSCLLGVGCTKLGHLMRSRSRLEELGERAGIRSSRLLRKVVDEVCDSLPVLHLQSVTDTSNSDRWKEGLDYVFPALIVSAAMGAFEEDVGTLLSFDTPGLGEFKEVGKKAMYRICVKVSHASSLEGVKSTRWADVLGPGASPKGCWRSLYKLPIDKRTADLQWRIIHGAIANNMHLVHLDPTVGEGCPFCAESETLAHLFLLCPRLVGMIELITDWFSMLGEVFSSQLYIFGPKYRFSQKGVVVLLNFVLGAVKLAIWKTRKNSIRGQGSVDVVGMLDPIKSI</sequence>
<protein>
    <recommendedName>
        <fullName evidence="2">Reverse transcriptase domain-containing protein</fullName>
    </recommendedName>
</protein>
<evidence type="ECO:0000313" key="3">
    <source>
        <dbReference type="Ensembl" id="ENSOKIP00005043567.1"/>
    </source>
</evidence>
<dbReference type="Pfam" id="PF00078">
    <property type="entry name" value="RVT_1"/>
    <property type="match status" value="1"/>
</dbReference>
<keyword evidence="1" id="KW-0812">Transmembrane</keyword>
<keyword evidence="1" id="KW-0472">Membrane</keyword>
<dbReference type="PROSITE" id="PS50878">
    <property type="entry name" value="RT_POL"/>
    <property type="match status" value="1"/>
</dbReference>
<dbReference type="CDD" id="cd01650">
    <property type="entry name" value="RT_nLTR_like"/>
    <property type="match status" value="1"/>
</dbReference>
<reference evidence="3" key="2">
    <citation type="submission" date="2025-09" db="UniProtKB">
        <authorList>
            <consortium name="Ensembl"/>
        </authorList>
    </citation>
    <scope>IDENTIFICATION</scope>
</reference>
<dbReference type="InterPro" id="IPR000477">
    <property type="entry name" value="RT_dom"/>
</dbReference>
<dbReference type="InterPro" id="IPR043502">
    <property type="entry name" value="DNA/RNA_pol_sf"/>
</dbReference>
<dbReference type="Ensembl" id="ENSOKIT00005045905.1">
    <property type="protein sequence ID" value="ENSOKIP00005043567.1"/>
    <property type="gene ID" value="ENSOKIG00005018361.1"/>
</dbReference>
<name>A0A8C7GK44_ONCKI</name>
<proteinExistence type="predicted"/>
<dbReference type="GeneTree" id="ENSGT00940000176278"/>
<dbReference type="Proteomes" id="UP000694557">
    <property type="component" value="Unassembled WGS sequence"/>
</dbReference>
<evidence type="ECO:0000259" key="2">
    <source>
        <dbReference type="PROSITE" id="PS50878"/>
    </source>
</evidence>
<feature type="domain" description="Reverse transcriptase" evidence="2">
    <location>
        <begin position="107"/>
        <end position="384"/>
    </location>
</feature>
<evidence type="ECO:0000256" key="1">
    <source>
        <dbReference type="SAM" id="Phobius"/>
    </source>
</evidence>
<evidence type="ECO:0000313" key="4">
    <source>
        <dbReference type="Proteomes" id="UP000694557"/>
    </source>
</evidence>
<dbReference type="AlphaFoldDB" id="A0A8C7GK44"/>
<keyword evidence="1" id="KW-1133">Transmembrane helix</keyword>
<accession>A0A8C7GK44</accession>
<dbReference type="PANTHER" id="PTHR19446">
    <property type="entry name" value="REVERSE TRANSCRIPTASES"/>
    <property type="match status" value="1"/>
</dbReference>
<dbReference type="SUPFAM" id="SSF56672">
    <property type="entry name" value="DNA/RNA polymerases"/>
    <property type="match status" value="1"/>
</dbReference>
<feature type="transmembrane region" description="Helical" evidence="1">
    <location>
        <begin position="825"/>
        <end position="842"/>
    </location>
</feature>
<organism evidence="3 4">
    <name type="scientific">Oncorhynchus kisutch</name>
    <name type="common">Coho salmon</name>
    <name type="synonym">Salmo kisutch</name>
    <dbReference type="NCBI Taxonomy" id="8019"/>
    <lineage>
        <taxon>Eukaryota</taxon>
        <taxon>Metazoa</taxon>
        <taxon>Chordata</taxon>
        <taxon>Craniata</taxon>
        <taxon>Vertebrata</taxon>
        <taxon>Euteleostomi</taxon>
        <taxon>Actinopterygii</taxon>
        <taxon>Neopterygii</taxon>
        <taxon>Teleostei</taxon>
        <taxon>Protacanthopterygii</taxon>
        <taxon>Salmoniformes</taxon>
        <taxon>Salmonidae</taxon>
        <taxon>Salmoninae</taxon>
        <taxon>Oncorhynchus</taxon>
    </lineage>
</organism>